<reference evidence="3" key="1">
    <citation type="journal article" date="2017" name="Nat. Microbiol.">
        <title>Global analysis of biosynthetic gene clusters reveals vast potential of secondary metabolite production in Penicillium species.</title>
        <authorList>
            <person name="Nielsen J.C."/>
            <person name="Grijseels S."/>
            <person name="Prigent S."/>
            <person name="Ji B."/>
            <person name="Dainat J."/>
            <person name="Nielsen K.F."/>
            <person name="Frisvad J.C."/>
            <person name="Workman M."/>
            <person name="Nielsen J."/>
        </authorList>
    </citation>
    <scope>NUCLEOTIDE SEQUENCE [LARGE SCALE GENOMIC DNA]</scope>
    <source>
        <strain evidence="3">IBT 31321</strain>
    </source>
</reference>
<gene>
    <name evidence="2" type="ORF">PENCOP_c002G07070</name>
</gene>
<evidence type="ECO:0000256" key="1">
    <source>
        <dbReference type="SAM" id="MobiDB-lite"/>
    </source>
</evidence>
<accession>A0A1V6V2E4</accession>
<evidence type="ECO:0000313" key="3">
    <source>
        <dbReference type="Proteomes" id="UP000191500"/>
    </source>
</evidence>
<organism evidence="2 3">
    <name type="scientific">Penicillium coprophilum</name>
    <dbReference type="NCBI Taxonomy" id="36646"/>
    <lineage>
        <taxon>Eukaryota</taxon>
        <taxon>Fungi</taxon>
        <taxon>Dikarya</taxon>
        <taxon>Ascomycota</taxon>
        <taxon>Pezizomycotina</taxon>
        <taxon>Eurotiomycetes</taxon>
        <taxon>Eurotiomycetidae</taxon>
        <taxon>Eurotiales</taxon>
        <taxon>Aspergillaceae</taxon>
        <taxon>Penicillium</taxon>
    </lineage>
</organism>
<dbReference type="STRING" id="36646.A0A1V6V2E4"/>
<name>A0A1V6V2E4_9EURO</name>
<feature type="region of interest" description="Disordered" evidence="1">
    <location>
        <begin position="44"/>
        <end position="74"/>
    </location>
</feature>
<feature type="region of interest" description="Disordered" evidence="1">
    <location>
        <begin position="1"/>
        <end position="25"/>
    </location>
</feature>
<feature type="compositionally biased region" description="Basic and acidic residues" evidence="1">
    <location>
        <begin position="51"/>
        <end position="72"/>
    </location>
</feature>
<dbReference type="EMBL" id="MDDG01000002">
    <property type="protein sequence ID" value="OQE44649.1"/>
    <property type="molecule type" value="Genomic_DNA"/>
</dbReference>
<evidence type="ECO:0000313" key="2">
    <source>
        <dbReference type="EMBL" id="OQE44649.1"/>
    </source>
</evidence>
<dbReference type="AlphaFoldDB" id="A0A1V6V2E4"/>
<comment type="caution">
    <text evidence="2">The sequence shown here is derived from an EMBL/GenBank/DDBJ whole genome shotgun (WGS) entry which is preliminary data.</text>
</comment>
<keyword evidence="3" id="KW-1185">Reference proteome</keyword>
<proteinExistence type="predicted"/>
<protein>
    <submittedName>
        <fullName evidence="2">Uncharacterized protein</fullName>
    </submittedName>
</protein>
<sequence length="106" mass="11797">MESIRICPTRSNATTEPDTQEPVRPETGRFAMLLPMNRIARPDIDAVDDSGSEHHEKSIKEAVFDNKPKRDIGLSSTNEQVIGISRLHGYQCSDMTTSNSKAILKL</sequence>
<dbReference type="Proteomes" id="UP000191500">
    <property type="component" value="Unassembled WGS sequence"/>
</dbReference>